<organism evidence="1 2">
    <name type="scientific">Lentinula raphanica</name>
    <dbReference type="NCBI Taxonomy" id="153919"/>
    <lineage>
        <taxon>Eukaryota</taxon>
        <taxon>Fungi</taxon>
        <taxon>Dikarya</taxon>
        <taxon>Basidiomycota</taxon>
        <taxon>Agaricomycotina</taxon>
        <taxon>Agaricomycetes</taxon>
        <taxon>Agaricomycetidae</taxon>
        <taxon>Agaricales</taxon>
        <taxon>Marasmiineae</taxon>
        <taxon>Omphalotaceae</taxon>
        <taxon>Lentinula</taxon>
    </lineage>
</organism>
<dbReference type="AlphaFoldDB" id="A0AA38PM89"/>
<sequence length="270" mass="30562">MLARFSKGTAHALGVSFSRGRSLQDSMSTSSSDSDSTEEVILDIDVLLLPIQEFLVPLWQYTKTLAPVCSSLQSLLNDDVERISQLLLSLEPPDEDEECLFENIGDVSEEESSCFMNIGPKNENVARYHERPPYRQHDPLSKHHQKSSIVLPGSHISIPTIIITFSEPQTRETFVLIPIQDSAFGSRLTVPYHTRLNHTFPPMANPAPPIHFLSDIKWDWRDGHWQAILPGVDEQMLKRMFSKPISHRRHCSRSRSRLTTHCTTAPASHS</sequence>
<dbReference type="Proteomes" id="UP001163846">
    <property type="component" value="Unassembled WGS sequence"/>
</dbReference>
<dbReference type="EMBL" id="MU805935">
    <property type="protein sequence ID" value="KAJ3845540.1"/>
    <property type="molecule type" value="Genomic_DNA"/>
</dbReference>
<name>A0AA38PM89_9AGAR</name>
<protein>
    <submittedName>
        <fullName evidence="1">Uncharacterized protein</fullName>
    </submittedName>
</protein>
<keyword evidence="2" id="KW-1185">Reference proteome</keyword>
<reference evidence="1" key="1">
    <citation type="submission" date="2022-08" db="EMBL/GenBank/DDBJ databases">
        <authorList>
            <consortium name="DOE Joint Genome Institute"/>
            <person name="Min B."/>
            <person name="Riley R."/>
            <person name="Sierra-Patev S."/>
            <person name="Naranjo-Ortiz M."/>
            <person name="Looney B."/>
            <person name="Konkel Z."/>
            <person name="Slot J.C."/>
            <person name="Sakamoto Y."/>
            <person name="Steenwyk J.L."/>
            <person name="Rokas A."/>
            <person name="Carro J."/>
            <person name="Camarero S."/>
            <person name="Ferreira P."/>
            <person name="Molpeceres G."/>
            <person name="Ruiz-Duenas F.J."/>
            <person name="Serrano A."/>
            <person name="Henrissat B."/>
            <person name="Drula E."/>
            <person name="Hughes K.W."/>
            <person name="Mata J.L."/>
            <person name="Ishikawa N.K."/>
            <person name="Vargas-Isla R."/>
            <person name="Ushijima S."/>
            <person name="Smith C.A."/>
            <person name="Ahrendt S."/>
            <person name="Andreopoulos W."/>
            <person name="He G."/>
            <person name="Labutti K."/>
            <person name="Lipzen A."/>
            <person name="Ng V."/>
            <person name="Sandor L."/>
            <person name="Barry K."/>
            <person name="Martinez A.T."/>
            <person name="Xiao Y."/>
            <person name="Gibbons J.G."/>
            <person name="Terashima K."/>
            <person name="Hibbett D.S."/>
            <person name="Grigoriev I.V."/>
        </authorList>
    </citation>
    <scope>NUCLEOTIDE SEQUENCE</scope>
    <source>
        <strain evidence="1">TFB9207</strain>
    </source>
</reference>
<evidence type="ECO:0000313" key="1">
    <source>
        <dbReference type="EMBL" id="KAJ3845540.1"/>
    </source>
</evidence>
<comment type="caution">
    <text evidence="1">The sequence shown here is derived from an EMBL/GenBank/DDBJ whole genome shotgun (WGS) entry which is preliminary data.</text>
</comment>
<evidence type="ECO:0000313" key="2">
    <source>
        <dbReference type="Proteomes" id="UP001163846"/>
    </source>
</evidence>
<accession>A0AA38PM89</accession>
<gene>
    <name evidence="1" type="ORF">F5878DRAFT_599058</name>
</gene>
<proteinExistence type="predicted"/>